<feature type="compositionally biased region" description="Acidic residues" evidence="1">
    <location>
        <begin position="290"/>
        <end position="300"/>
    </location>
</feature>
<dbReference type="AlphaFoldDB" id="W6ZD85"/>
<accession>W6ZD85</accession>
<evidence type="ECO:0000256" key="1">
    <source>
        <dbReference type="SAM" id="MobiDB-lite"/>
    </source>
</evidence>
<evidence type="ECO:0000313" key="3">
    <source>
        <dbReference type="Proteomes" id="UP000054032"/>
    </source>
</evidence>
<protein>
    <submittedName>
        <fullName evidence="2">Uncharacterized protein</fullName>
    </submittedName>
</protein>
<dbReference type="EMBL" id="KI963985">
    <property type="protein sequence ID" value="EUC45399.1"/>
    <property type="molecule type" value="Genomic_DNA"/>
</dbReference>
<feature type="region of interest" description="Disordered" evidence="1">
    <location>
        <begin position="313"/>
        <end position="333"/>
    </location>
</feature>
<dbReference type="RefSeq" id="XP_007688105.1">
    <property type="nucleotide sequence ID" value="XM_007689915.1"/>
</dbReference>
<dbReference type="Proteomes" id="UP000054032">
    <property type="component" value="Unassembled WGS sequence"/>
</dbReference>
<name>W6ZD85_COCMI</name>
<gene>
    <name evidence="2" type="ORF">COCMIDRAFT_95664</name>
</gene>
<proteinExistence type="predicted"/>
<dbReference type="OrthoDB" id="3692151at2759"/>
<dbReference type="HOGENOM" id="CLU_816340_0_0_1"/>
<dbReference type="KEGG" id="bor:COCMIDRAFT_95664"/>
<reference evidence="2 3" key="1">
    <citation type="journal article" date="2013" name="PLoS Genet.">
        <title>Comparative genome structure, secondary metabolite, and effector coding capacity across Cochliobolus pathogens.</title>
        <authorList>
            <person name="Condon B.J."/>
            <person name="Leng Y."/>
            <person name="Wu D."/>
            <person name="Bushley K.E."/>
            <person name="Ohm R.A."/>
            <person name="Otillar R."/>
            <person name="Martin J."/>
            <person name="Schackwitz W."/>
            <person name="Grimwood J."/>
            <person name="MohdZainudin N."/>
            <person name="Xue C."/>
            <person name="Wang R."/>
            <person name="Manning V.A."/>
            <person name="Dhillon B."/>
            <person name="Tu Z.J."/>
            <person name="Steffenson B.J."/>
            <person name="Salamov A."/>
            <person name="Sun H."/>
            <person name="Lowry S."/>
            <person name="LaButti K."/>
            <person name="Han J."/>
            <person name="Copeland A."/>
            <person name="Lindquist E."/>
            <person name="Barry K."/>
            <person name="Schmutz J."/>
            <person name="Baker S.E."/>
            <person name="Ciuffetti L.M."/>
            <person name="Grigoriev I.V."/>
            <person name="Zhong S."/>
            <person name="Turgeon B.G."/>
        </authorList>
    </citation>
    <scope>NUCLEOTIDE SEQUENCE [LARGE SCALE GENOMIC DNA]</scope>
    <source>
        <strain evidence="2 3">ATCC 44560</strain>
    </source>
</reference>
<sequence>MFRNILDMLRAYREKQKQTKNADKEWDEWNEWNDDIRTVPYALDHCTQHCRHPICRRVIRGNERINLDQEACQCSLEPPPATTSKYQVPIQEFSEEDIAAVQSTYDHTSKHDLITVNLGTAITLVDLLRQNFHLNLCSRLQWDPRFTPNTLLHGTQYNAAVQSTNGLVDKLFVHLMLLLGPTPNQTRCIELQELQQTLQSVMRLEFFWWQATWCFKQQQQQQQQERIAKADDSHVRKMMKDGFVRARRRYICGRQSVGIRVMMEKLEDIVEMVVGVLVWWSECTRRWAEEEKEEEDEDAESTGLDSSVASFVTAQSHVTGDDSDVNGRDGEKV</sequence>
<feature type="region of interest" description="Disordered" evidence="1">
    <location>
        <begin position="289"/>
        <end position="308"/>
    </location>
</feature>
<dbReference type="GeneID" id="19128704"/>
<evidence type="ECO:0000313" key="2">
    <source>
        <dbReference type="EMBL" id="EUC45399.1"/>
    </source>
</evidence>
<organism evidence="2 3">
    <name type="scientific">Bipolaris oryzae ATCC 44560</name>
    <dbReference type="NCBI Taxonomy" id="930090"/>
    <lineage>
        <taxon>Eukaryota</taxon>
        <taxon>Fungi</taxon>
        <taxon>Dikarya</taxon>
        <taxon>Ascomycota</taxon>
        <taxon>Pezizomycotina</taxon>
        <taxon>Dothideomycetes</taxon>
        <taxon>Pleosporomycetidae</taxon>
        <taxon>Pleosporales</taxon>
        <taxon>Pleosporineae</taxon>
        <taxon>Pleosporaceae</taxon>
        <taxon>Bipolaris</taxon>
    </lineage>
</organism>
<keyword evidence="3" id="KW-1185">Reference proteome</keyword>